<dbReference type="InterPro" id="IPR001623">
    <property type="entry name" value="DnaJ_domain"/>
</dbReference>
<dbReference type="PRINTS" id="PR00625">
    <property type="entry name" value="JDOMAIN"/>
</dbReference>
<feature type="domain" description="J" evidence="2">
    <location>
        <begin position="66"/>
        <end position="130"/>
    </location>
</feature>
<evidence type="ECO:0000256" key="1">
    <source>
        <dbReference type="SAM" id="MobiDB-lite"/>
    </source>
</evidence>
<feature type="region of interest" description="Disordered" evidence="1">
    <location>
        <begin position="137"/>
        <end position="184"/>
    </location>
</feature>
<organism evidence="3 4">
    <name type="scientific">Dillenia turbinata</name>
    <dbReference type="NCBI Taxonomy" id="194707"/>
    <lineage>
        <taxon>Eukaryota</taxon>
        <taxon>Viridiplantae</taxon>
        <taxon>Streptophyta</taxon>
        <taxon>Embryophyta</taxon>
        <taxon>Tracheophyta</taxon>
        <taxon>Spermatophyta</taxon>
        <taxon>Magnoliopsida</taxon>
        <taxon>eudicotyledons</taxon>
        <taxon>Gunneridae</taxon>
        <taxon>Pentapetalae</taxon>
        <taxon>Dilleniales</taxon>
        <taxon>Dilleniaceae</taxon>
        <taxon>Dillenia</taxon>
    </lineage>
</organism>
<evidence type="ECO:0000313" key="4">
    <source>
        <dbReference type="Proteomes" id="UP001370490"/>
    </source>
</evidence>
<dbReference type="CDD" id="cd06257">
    <property type="entry name" value="DnaJ"/>
    <property type="match status" value="1"/>
</dbReference>
<proteinExistence type="predicted"/>
<sequence length="786" mass="87715">MDCNKDEAIRARNIAERKFTEKDFAGAKKFVLKAQNLYPGLEGLSQMLTTFDVYISAQNRINGEVDWYGILGINPSADDEMVRKQYRKLALMLHPDKNKSIGAEGAFKLISEAWSLLSDKVKRFAYNHKIKSVELQQRASMQTGGPSAPARTNGFHKLATSSKSKSQSHSSQKVPSGPVPSSQRRDTFWTVCNSCKMQYEYMRIYLNQTLLCPNCHQAFMALETPPPPNFTNSSKLPHRQQQQASNFKAPIPSLSKPGRNASASNSWGAGNSANLNSFNYTANWSHFPGANSASAAAQAASVVQQATANVKREREEAQAATRWERRNHLAAGFANSGSSSVPRGERPFKKSRGTNDDSMDIAGCNMLNQLGMGYGASSMGSYGISGVSNRTNRELSLIECRNMMMLKARTEVSKKINYWNLAASAKAAEKEKGVREREKEREKDAANVRAQDMSSYGASGMRKGFQTRSGLPANAAADENSEIPAPMLITVPDPDFHNFDMDRTEGSFGENQVWAAYDDDDGMPRYYAMIHKVISTNPFKVRISWLNSKTNSEFGSLDWVGSGFLKTCGDFRIGKHEINQTLNAFSHKVRYTKGMRGVIQIYPKKGDVWALYRNWSPEWSEHTPDDVIQKYDMVEILEDYDEELGVAITPLGKVAGFRTVFHRHEDPKDVRRIPREEMFRFSHQVPSYLLTGEEAQNAPRGCKELDPAATPLELLQADSEDSKEQTLENDGKIPDEILQDGQSIVEEEMEGASKGADYVVEKGDQIEQEKMFGQSKLAFKTSTLNV</sequence>
<dbReference type="InterPro" id="IPR036869">
    <property type="entry name" value="J_dom_sf"/>
</dbReference>
<protein>
    <recommendedName>
        <fullName evidence="2">J domain-containing protein</fullName>
    </recommendedName>
</protein>
<dbReference type="InterPro" id="IPR056988">
    <property type="entry name" value="Zn_ribbon_pln"/>
</dbReference>
<gene>
    <name evidence="3" type="ORF">RJ641_033740</name>
</gene>
<dbReference type="Pfam" id="PF00226">
    <property type="entry name" value="DnaJ"/>
    <property type="match status" value="1"/>
</dbReference>
<dbReference type="Pfam" id="PF11926">
    <property type="entry name" value="DUF3444"/>
    <property type="match status" value="1"/>
</dbReference>
<dbReference type="PANTHER" id="PTHR44137:SF32">
    <property type="entry name" value="DNAJ HEAT SHOCK AMINO-TERMINAL DOMAIN PROTEIN"/>
    <property type="match status" value="1"/>
</dbReference>
<feature type="compositionally biased region" description="Polar residues" evidence="1">
    <location>
        <begin position="230"/>
        <end position="246"/>
    </location>
</feature>
<dbReference type="PROSITE" id="PS50076">
    <property type="entry name" value="DNAJ_2"/>
    <property type="match status" value="1"/>
</dbReference>
<comment type="caution">
    <text evidence="3">The sequence shown here is derived from an EMBL/GenBank/DDBJ whole genome shotgun (WGS) entry which is preliminary data.</text>
</comment>
<accession>A0AAN8VME0</accession>
<dbReference type="Gene3D" id="1.10.287.110">
    <property type="entry name" value="DnaJ domain"/>
    <property type="match status" value="1"/>
</dbReference>
<keyword evidence="4" id="KW-1185">Reference proteome</keyword>
<reference evidence="3 4" key="1">
    <citation type="submission" date="2023-12" db="EMBL/GenBank/DDBJ databases">
        <title>A high-quality genome assembly for Dillenia turbinata (Dilleniales).</title>
        <authorList>
            <person name="Chanderbali A."/>
        </authorList>
    </citation>
    <scope>NUCLEOTIDE SEQUENCE [LARGE SCALE GENOMIC DNA]</scope>
    <source>
        <strain evidence="3">LSX21</strain>
        <tissue evidence="3">Leaf</tissue>
    </source>
</reference>
<evidence type="ECO:0000259" key="2">
    <source>
        <dbReference type="PROSITE" id="PS50076"/>
    </source>
</evidence>
<dbReference type="Proteomes" id="UP001370490">
    <property type="component" value="Unassembled WGS sequence"/>
</dbReference>
<dbReference type="SMART" id="SM00271">
    <property type="entry name" value="DnaJ"/>
    <property type="match status" value="1"/>
</dbReference>
<feature type="compositionally biased region" description="Low complexity" evidence="1">
    <location>
        <begin position="161"/>
        <end position="173"/>
    </location>
</feature>
<dbReference type="AlphaFoldDB" id="A0AAN8VME0"/>
<dbReference type="SUPFAM" id="SSF46565">
    <property type="entry name" value="Chaperone J-domain"/>
    <property type="match status" value="1"/>
</dbReference>
<feature type="region of interest" description="Disordered" evidence="1">
    <location>
        <begin position="226"/>
        <end position="267"/>
    </location>
</feature>
<name>A0AAN8VME0_9MAGN</name>
<dbReference type="Pfam" id="PF23551">
    <property type="entry name" value="Zn_ribbon_20"/>
    <property type="match status" value="1"/>
</dbReference>
<dbReference type="PANTHER" id="PTHR44137">
    <property type="entry name" value="BNAC03G44070D PROTEIN"/>
    <property type="match status" value="1"/>
</dbReference>
<evidence type="ECO:0000313" key="3">
    <source>
        <dbReference type="EMBL" id="KAK6936710.1"/>
    </source>
</evidence>
<dbReference type="InterPro" id="IPR024593">
    <property type="entry name" value="DUF3444"/>
</dbReference>
<dbReference type="EMBL" id="JBAMMX010000007">
    <property type="protein sequence ID" value="KAK6936710.1"/>
    <property type="molecule type" value="Genomic_DNA"/>
</dbReference>
<feature type="region of interest" description="Disordered" evidence="1">
    <location>
        <begin position="333"/>
        <end position="359"/>
    </location>
</feature>